<protein>
    <submittedName>
        <fullName evidence="1">Uncharacterized protein</fullName>
    </submittedName>
</protein>
<reference evidence="2" key="1">
    <citation type="journal article" date="2023" name="G3 (Bethesda)">
        <title>Genome assembly and association tests identify interacting loci associated with vigor, precocity, and sex in interspecific pistachio rootstocks.</title>
        <authorList>
            <person name="Palmer W."/>
            <person name="Jacygrad E."/>
            <person name="Sagayaradj S."/>
            <person name="Cavanaugh K."/>
            <person name="Han R."/>
            <person name="Bertier L."/>
            <person name="Beede B."/>
            <person name="Kafkas S."/>
            <person name="Golino D."/>
            <person name="Preece J."/>
            <person name="Michelmore R."/>
        </authorList>
    </citation>
    <scope>NUCLEOTIDE SEQUENCE [LARGE SCALE GENOMIC DNA]</scope>
</reference>
<comment type="caution">
    <text evidence="1">The sequence shown here is derived from an EMBL/GenBank/DDBJ whole genome shotgun (WGS) entry which is preliminary data.</text>
</comment>
<name>A0ACC0Z8L1_9ROSI</name>
<keyword evidence="2" id="KW-1185">Reference proteome</keyword>
<dbReference type="Proteomes" id="UP001163603">
    <property type="component" value="Chromosome 3"/>
</dbReference>
<proteinExistence type="predicted"/>
<gene>
    <name evidence="1" type="ORF">Pint_03900</name>
</gene>
<sequence>MEKFTFVISRFATPHTCHLCCEFLTCTFPGGMKMRTSSGKSTLIQTLFRIVEPAAGQIVIDGIIISSIGLHHLRSRLSIIPQDPTMFEGTVLSNLYPLEEYTDDNLGGFG</sequence>
<accession>A0ACC0Z8L1</accession>
<evidence type="ECO:0000313" key="2">
    <source>
        <dbReference type="Proteomes" id="UP001163603"/>
    </source>
</evidence>
<organism evidence="1 2">
    <name type="scientific">Pistacia integerrima</name>
    <dbReference type="NCBI Taxonomy" id="434235"/>
    <lineage>
        <taxon>Eukaryota</taxon>
        <taxon>Viridiplantae</taxon>
        <taxon>Streptophyta</taxon>
        <taxon>Embryophyta</taxon>
        <taxon>Tracheophyta</taxon>
        <taxon>Spermatophyta</taxon>
        <taxon>Magnoliopsida</taxon>
        <taxon>eudicotyledons</taxon>
        <taxon>Gunneridae</taxon>
        <taxon>Pentapetalae</taxon>
        <taxon>rosids</taxon>
        <taxon>malvids</taxon>
        <taxon>Sapindales</taxon>
        <taxon>Anacardiaceae</taxon>
        <taxon>Pistacia</taxon>
    </lineage>
</organism>
<evidence type="ECO:0000313" key="1">
    <source>
        <dbReference type="EMBL" id="KAJ0046713.1"/>
    </source>
</evidence>
<dbReference type="EMBL" id="CM047738">
    <property type="protein sequence ID" value="KAJ0046713.1"/>
    <property type="molecule type" value="Genomic_DNA"/>
</dbReference>